<sequence length="215" mass="24189">MDGVSVTAEDFRADAVKCAGIVGLFSEMLLDEDVDAFTRRRLQPHVQLLVGLFWTAGEILVDELFEDLTAINTGEFDPGETMALHGLPEQFQDRYDGRFVHQFLVATVVVTTRVATSWEYPATIAEALAVKLLLDKVEVLIDTYELEVDEGWRDDVEGILFEDDDHELLYWDPVEVAEHARLLEGSVNLDYGSWFVPFRTPPRTAPFAVTDPPGQ</sequence>
<evidence type="ECO:0000313" key="1">
    <source>
        <dbReference type="EMBL" id="XDI07613.1"/>
    </source>
</evidence>
<dbReference type="EMBL" id="CP162513">
    <property type="protein sequence ID" value="XDI07613.1"/>
    <property type="molecule type" value="Genomic_DNA"/>
</dbReference>
<reference evidence="1" key="1">
    <citation type="submission" date="2024-05" db="EMBL/GenBank/DDBJ databases">
        <title>Herbiconiux sp. A18JL235.</title>
        <authorList>
            <person name="Zhang G."/>
        </authorList>
    </citation>
    <scope>NUCLEOTIDE SEQUENCE</scope>
    <source>
        <strain evidence="1">A18JL235</strain>
        <plasmid evidence="1">unnamed2</plasmid>
    </source>
</reference>
<accession>A0AB39BME8</accession>
<geneLocation type="plasmid" evidence="1">
    <name>unnamed2</name>
</geneLocation>
<name>A0AB39BME8_9MICO</name>
<evidence type="ECO:0008006" key="2">
    <source>
        <dbReference type="Google" id="ProtNLM"/>
    </source>
</evidence>
<gene>
    <name evidence="1" type="ORF">ABFY20_20090</name>
</gene>
<organism evidence="1">
    <name type="scientific">Herbiconiux sp. A18JL235</name>
    <dbReference type="NCBI Taxonomy" id="3152363"/>
    <lineage>
        <taxon>Bacteria</taxon>
        <taxon>Bacillati</taxon>
        <taxon>Actinomycetota</taxon>
        <taxon>Actinomycetes</taxon>
        <taxon>Micrococcales</taxon>
        <taxon>Microbacteriaceae</taxon>
        <taxon>Herbiconiux</taxon>
    </lineage>
</organism>
<dbReference type="AlphaFoldDB" id="A0AB39BME8"/>
<protein>
    <recommendedName>
        <fullName evidence="2">DUF4272 domain-containing protein</fullName>
    </recommendedName>
</protein>
<keyword evidence="1" id="KW-0614">Plasmid</keyword>
<proteinExistence type="predicted"/>
<dbReference type="RefSeq" id="WP_368499978.1">
    <property type="nucleotide sequence ID" value="NZ_CP162513.1"/>
</dbReference>